<dbReference type="GO" id="GO:0008610">
    <property type="term" value="P:lipid biosynthetic process"/>
    <property type="evidence" value="ECO:0007669"/>
    <property type="project" value="InterPro"/>
</dbReference>
<evidence type="ECO:0000259" key="11">
    <source>
        <dbReference type="Pfam" id="PF04116"/>
    </source>
</evidence>
<keyword evidence="7 10" id="KW-0472">Membrane</keyword>
<dbReference type="InterPro" id="IPR050307">
    <property type="entry name" value="Sterol_Desaturase_Related"/>
</dbReference>
<evidence type="ECO:0000256" key="6">
    <source>
        <dbReference type="ARBA" id="ARBA00022989"/>
    </source>
</evidence>
<dbReference type="GO" id="GO:0005789">
    <property type="term" value="C:endoplasmic reticulum membrane"/>
    <property type="evidence" value="ECO:0007669"/>
    <property type="project" value="UniProtKB-SubCell"/>
</dbReference>
<evidence type="ECO:0000256" key="1">
    <source>
        <dbReference type="ARBA" id="ARBA00004477"/>
    </source>
</evidence>
<protein>
    <recommendedName>
        <fullName evidence="3">aldehyde oxygenase (deformylating)</fullName>
        <ecNumber evidence="3">4.1.99.5</ecNumber>
    </recommendedName>
</protein>
<feature type="domain" description="Fatty acid hydroxylase" evidence="11">
    <location>
        <begin position="98"/>
        <end position="233"/>
    </location>
</feature>
<comment type="catalytic activity">
    <reaction evidence="9">
        <text>a long-chain fatty aldehyde + 2 NADPH + O2 + H(+) = a long-chain alkane + formate + 2 NADP(+) + H2O</text>
        <dbReference type="Rhea" id="RHEA:21440"/>
        <dbReference type="ChEBI" id="CHEBI:15377"/>
        <dbReference type="ChEBI" id="CHEBI:15378"/>
        <dbReference type="ChEBI" id="CHEBI:15379"/>
        <dbReference type="ChEBI" id="CHEBI:15740"/>
        <dbReference type="ChEBI" id="CHEBI:17176"/>
        <dbReference type="ChEBI" id="CHEBI:57783"/>
        <dbReference type="ChEBI" id="CHEBI:58349"/>
        <dbReference type="ChEBI" id="CHEBI:83563"/>
        <dbReference type="EC" id="4.1.99.5"/>
    </reaction>
</comment>
<reference evidence="12" key="1">
    <citation type="submission" date="2015-07" db="EMBL/GenBank/DDBJ databases">
        <title>Transcriptome Assembly of Anthurium amnicola.</title>
        <authorList>
            <person name="Suzuki J."/>
        </authorList>
    </citation>
    <scope>NUCLEOTIDE SEQUENCE</scope>
</reference>
<name>A0A1D1YJB9_9ARAE</name>
<keyword evidence="5" id="KW-0256">Endoplasmic reticulum</keyword>
<keyword evidence="8" id="KW-0456">Lyase</keyword>
<comment type="subcellular location">
    <subcellularLocation>
        <location evidence="1">Endoplasmic reticulum membrane</location>
        <topology evidence="1">Multi-pass membrane protein</topology>
    </subcellularLocation>
</comment>
<dbReference type="PANTHER" id="PTHR11863">
    <property type="entry name" value="STEROL DESATURASE"/>
    <property type="match status" value="1"/>
</dbReference>
<sequence>MTLNMSDELLPVVVPIAVYWIASAIYYLVGLRSAEKHRLFTEEEEDIQNLASKRQVVVGVLINQAMQMVFVGLVTMLQGAAAVASPPTTLLRQAWQLAVAYLIMDAWEYFFHRLTHEIKFLYKHVHAMHHRMVVPYSFGAQYIHPIDAFFGNMVEGAIAITVTGMSPRTATVLFSLLVVKAIDDHCALWFPNNPIHRFFTNNAAYHAIHHQHYGIKYNYSGYYLATWDKLLGTAMPFTVEERKGGGYQIRTAKD</sequence>
<keyword evidence="6 10" id="KW-1133">Transmembrane helix</keyword>
<dbReference type="GO" id="GO:0016491">
    <property type="term" value="F:oxidoreductase activity"/>
    <property type="evidence" value="ECO:0007669"/>
    <property type="project" value="InterPro"/>
</dbReference>
<evidence type="ECO:0000313" key="12">
    <source>
        <dbReference type="EMBL" id="JAT54727.1"/>
    </source>
</evidence>
<dbReference type="GO" id="GO:0005506">
    <property type="term" value="F:iron ion binding"/>
    <property type="evidence" value="ECO:0007669"/>
    <property type="project" value="InterPro"/>
</dbReference>
<evidence type="ECO:0000256" key="2">
    <source>
        <dbReference type="ARBA" id="ARBA00009324"/>
    </source>
</evidence>
<dbReference type="InterPro" id="IPR006694">
    <property type="entry name" value="Fatty_acid_hydroxylase"/>
</dbReference>
<dbReference type="EMBL" id="GDJX01013209">
    <property type="protein sequence ID" value="JAT54727.1"/>
    <property type="molecule type" value="Transcribed_RNA"/>
</dbReference>
<comment type="similarity">
    <text evidence="2">Belongs to the sterol desaturase family.</text>
</comment>
<proteinExistence type="inferred from homology"/>
<dbReference type="EC" id="4.1.99.5" evidence="3"/>
<evidence type="ECO:0000256" key="7">
    <source>
        <dbReference type="ARBA" id="ARBA00023136"/>
    </source>
</evidence>
<evidence type="ECO:0000256" key="8">
    <source>
        <dbReference type="ARBA" id="ARBA00023239"/>
    </source>
</evidence>
<feature type="transmembrane region" description="Helical" evidence="10">
    <location>
        <begin position="12"/>
        <end position="29"/>
    </location>
</feature>
<dbReference type="AlphaFoldDB" id="A0A1D1YJB9"/>
<organism evidence="12">
    <name type="scientific">Anthurium amnicola</name>
    <dbReference type="NCBI Taxonomy" id="1678845"/>
    <lineage>
        <taxon>Eukaryota</taxon>
        <taxon>Viridiplantae</taxon>
        <taxon>Streptophyta</taxon>
        <taxon>Embryophyta</taxon>
        <taxon>Tracheophyta</taxon>
        <taxon>Spermatophyta</taxon>
        <taxon>Magnoliopsida</taxon>
        <taxon>Liliopsida</taxon>
        <taxon>Araceae</taxon>
        <taxon>Pothoideae</taxon>
        <taxon>Potheae</taxon>
        <taxon>Anthurium</taxon>
    </lineage>
</organism>
<evidence type="ECO:0000256" key="5">
    <source>
        <dbReference type="ARBA" id="ARBA00022824"/>
    </source>
</evidence>
<gene>
    <name evidence="12" type="primary">SBH2_11</name>
    <name evidence="12" type="ORF">g.88809</name>
</gene>
<feature type="transmembrane region" description="Helical" evidence="10">
    <location>
        <begin position="93"/>
        <end position="111"/>
    </location>
</feature>
<dbReference type="GO" id="GO:0071771">
    <property type="term" value="F:aldehyde oxygenase (deformylating) activity"/>
    <property type="evidence" value="ECO:0007669"/>
    <property type="project" value="UniProtKB-EC"/>
</dbReference>
<accession>A0A1D1YJB9</accession>
<evidence type="ECO:0000256" key="9">
    <source>
        <dbReference type="ARBA" id="ARBA00047909"/>
    </source>
</evidence>
<evidence type="ECO:0000256" key="3">
    <source>
        <dbReference type="ARBA" id="ARBA00013146"/>
    </source>
</evidence>
<feature type="transmembrane region" description="Helical" evidence="10">
    <location>
        <begin position="56"/>
        <end position="81"/>
    </location>
</feature>
<keyword evidence="4 10" id="KW-0812">Transmembrane</keyword>
<dbReference type="Pfam" id="PF04116">
    <property type="entry name" value="FA_hydroxylase"/>
    <property type="match status" value="1"/>
</dbReference>
<evidence type="ECO:0000256" key="4">
    <source>
        <dbReference type="ARBA" id="ARBA00022692"/>
    </source>
</evidence>
<evidence type="ECO:0000256" key="10">
    <source>
        <dbReference type="SAM" id="Phobius"/>
    </source>
</evidence>